<dbReference type="InterPro" id="IPR007387">
    <property type="entry name" value="TRAP_DctQ"/>
</dbReference>
<dbReference type="AlphaFoldDB" id="A0A2R8BW03"/>
<evidence type="ECO:0000256" key="1">
    <source>
        <dbReference type="ARBA" id="ARBA00004429"/>
    </source>
</evidence>
<keyword evidence="13" id="KW-1185">Reference proteome</keyword>
<dbReference type="GO" id="GO:0022857">
    <property type="term" value="F:transmembrane transporter activity"/>
    <property type="evidence" value="ECO:0007669"/>
    <property type="project" value="UniProtKB-UniRule"/>
</dbReference>
<gene>
    <name evidence="12" type="ORF">PAA8504_02143</name>
</gene>
<feature type="transmembrane region" description="Helical" evidence="9">
    <location>
        <begin position="68"/>
        <end position="90"/>
    </location>
</feature>
<evidence type="ECO:0000313" key="13">
    <source>
        <dbReference type="Proteomes" id="UP000244912"/>
    </source>
</evidence>
<evidence type="ECO:0000313" key="12">
    <source>
        <dbReference type="EMBL" id="SPJ24315.1"/>
    </source>
</evidence>
<proteinExistence type="inferred from homology"/>
<feature type="region of interest" description="Disordered" evidence="10">
    <location>
        <begin position="1"/>
        <end position="23"/>
    </location>
</feature>
<keyword evidence="7 9" id="KW-0472">Membrane</keyword>
<feature type="compositionally biased region" description="Basic and acidic residues" evidence="10">
    <location>
        <begin position="1"/>
        <end position="21"/>
    </location>
</feature>
<comment type="subcellular location">
    <subcellularLocation>
        <location evidence="1 9">Cell inner membrane</location>
        <topology evidence="1 9">Multi-pass membrane protein</topology>
    </subcellularLocation>
</comment>
<dbReference type="Proteomes" id="UP000244912">
    <property type="component" value="Unassembled WGS sequence"/>
</dbReference>
<feature type="transmembrane region" description="Helical" evidence="9">
    <location>
        <begin position="111"/>
        <end position="132"/>
    </location>
</feature>
<evidence type="ECO:0000256" key="5">
    <source>
        <dbReference type="ARBA" id="ARBA00022692"/>
    </source>
</evidence>
<evidence type="ECO:0000256" key="7">
    <source>
        <dbReference type="ARBA" id="ARBA00023136"/>
    </source>
</evidence>
<comment type="subunit">
    <text evidence="9">The complex comprises the extracytoplasmic solute receptor protein and the two transmembrane proteins.</text>
</comment>
<sequence length="190" mass="20782">MTDAKDDIDHGASETPHRDEGGPIPQAGLLGAWISKGGIIFAIGIVAAMLILIQEVVLRYFFNSPTTWAHETTIFLSGIAFVYGGLYCVARDSHIRVVLIYDAIPPRIRRAFDVVISVICAASAAMFAYAAWLMVERAAFTPAGDFRLERSGSAWNPVYPGALKVFLFAVLTVMALQFVILTINYARGKR</sequence>
<reference evidence="12 13" key="1">
    <citation type="submission" date="2018-03" db="EMBL/GenBank/DDBJ databases">
        <authorList>
            <person name="Keele B.F."/>
        </authorList>
    </citation>
    <scope>NUCLEOTIDE SEQUENCE [LARGE SCALE GENOMIC DNA]</scope>
    <source>
        <strain evidence="12 13">CECT 8504</strain>
    </source>
</reference>
<evidence type="ECO:0000256" key="9">
    <source>
        <dbReference type="RuleBase" id="RU369079"/>
    </source>
</evidence>
<keyword evidence="2 9" id="KW-0813">Transport</keyword>
<dbReference type="PANTHER" id="PTHR35011">
    <property type="entry name" value="2,3-DIKETO-L-GULONATE TRAP TRANSPORTER SMALL PERMEASE PROTEIN YIAM"/>
    <property type="match status" value="1"/>
</dbReference>
<keyword evidence="6 9" id="KW-1133">Transmembrane helix</keyword>
<dbReference type="GO" id="GO:0005886">
    <property type="term" value="C:plasma membrane"/>
    <property type="evidence" value="ECO:0007669"/>
    <property type="project" value="UniProtKB-SubCell"/>
</dbReference>
<feature type="domain" description="Tripartite ATP-independent periplasmic transporters DctQ component" evidence="11">
    <location>
        <begin position="49"/>
        <end position="180"/>
    </location>
</feature>
<protein>
    <recommendedName>
        <fullName evidence="9">TRAP transporter small permease protein</fullName>
    </recommendedName>
</protein>
<organism evidence="12 13">
    <name type="scientific">Palleronia abyssalis</name>
    <dbReference type="NCBI Taxonomy" id="1501240"/>
    <lineage>
        <taxon>Bacteria</taxon>
        <taxon>Pseudomonadati</taxon>
        <taxon>Pseudomonadota</taxon>
        <taxon>Alphaproteobacteria</taxon>
        <taxon>Rhodobacterales</taxon>
        <taxon>Roseobacteraceae</taxon>
        <taxon>Palleronia</taxon>
    </lineage>
</organism>
<keyword evidence="4 9" id="KW-0997">Cell inner membrane</keyword>
<evidence type="ECO:0000256" key="2">
    <source>
        <dbReference type="ARBA" id="ARBA00022448"/>
    </source>
</evidence>
<evidence type="ECO:0000256" key="10">
    <source>
        <dbReference type="SAM" id="MobiDB-lite"/>
    </source>
</evidence>
<evidence type="ECO:0000256" key="8">
    <source>
        <dbReference type="ARBA" id="ARBA00038436"/>
    </source>
</evidence>
<keyword evidence="3" id="KW-1003">Cell membrane</keyword>
<keyword evidence="5 9" id="KW-0812">Transmembrane</keyword>
<evidence type="ECO:0000256" key="3">
    <source>
        <dbReference type="ARBA" id="ARBA00022475"/>
    </source>
</evidence>
<accession>A0A2R8BW03</accession>
<dbReference type="OrthoDB" id="4250245at2"/>
<dbReference type="RefSeq" id="WP_108894158.1">
    <property type="nucleotide sequence ID" value="NZ_ONZF01000004.1"/>
</dbReference>
<comment type="similarity">
    <text evidence="8 9">Belongs to the TRAP transporter small permease family.</text>
</comment>
<evidence type="ECO:0000256" key="4">
    <source>
        <dbReference type="ARBA" id="ARBA00022519"/>
    </source>
</evidence>
<evidence type="ECO:0000256" key="6">
    <source>
        <dbReference type="ARBA" id="ARBA00022989"/>
    </source>
</evidence>
<feature type="transmembrane region" description="Helical" evidence="9">
    <location>
        <begin position="39"/>
        <end position="62"/>
    </location>
</feature>
<name>A0A2R8BW03_9RHOB</name>
<dbReference type="EMBL" id="ONZF01000004">
    <property type="protein sequence ID" value="SPJ24315.1"/>
    <property type="molecule type" value="Genomic_DNA"/>
</dbReference>
<dbReference type="InterPro" id="IPR055348">
    <property type="entry name" value="DctQ"/>
</dbReference>
<evidence type="ECO:0000259" key="11">
    <source>
        <dbReference type="Pfam" id="PF04290"/>
    </source>
</evidence>
<feature type="transmembrane region" description="Helical" evidence="9">
    <location>
        <begin position="165"/>
        <end position="186"/>
    </location>
</feature>
<dbReference type="Pfam" id="PF04290">
    <property type="entry name" value="DctQ"/>
    <property type="match status" value="1"/>
</dbReference>
<comment type="function">
    <text evidence="9">Part of the tripartite ATP-independent periplasmic (TRAP) transport system.</text>
</comment>